<comment type="catalytic activity">
    <reaction evidence="5">
        <text>L-glutamate 5-semialdehyde + NAD(+) + H2O = L-glutamate + NADH + 2 H(+)</text>
        <dbReference type="Rhea" id="RHEA:30235"/>
        <dbReference type="ChEBI" id="CHEBI:15377"/>
        <dbReference type="ChEBI" id="CHEBI:15378"/>
        <dbReference type="ChEBI" id="CHEBI:29985"/>
        <dbReference type="ChEBI" id="CHEBI:57540"/>
        <dbReference type="ChEBI" id="CHEBI:57945"/>
        <dbReference type="ChEBI" id="CHEBI:58066"/>
        <dbReference type="EC" id="1.2.1.88"/>
    </reaction>
</comment>
<dbReference type="Proteomes" id="UP000018680">
    <property type="component" value="Chromosome"/>
</dbReference>
<dbReference type="Gene3D" id="3.40.605.10">
    <property type="entry name" value="Aldehyde Dehydrogenase, Chain A, domain 1"/>
    <property type="match status" value="1"/>
</dbReference>
<evidence type="ECO:0000259" key="10">
    <source>
        <dbReference type="Pfam" id="PF18083"/>
    </source>
</evidence>
<dbReference type="PANTHER" id="PTHR42862:SF1">
    <property type="entry name" value="DELTA-1-PYRROLINE-5-CARBOXYLATE DEHYDROGENASE 2, ISOFORM A-RELATED"/>
    <property type="match status" value="1"/>
</dbReference>
<feature type="region of interest" description="Disordered" evidence="7">
    <location>
        <begin position="407"/>
        <end position="429"/>
    </location>
</feature>
<evidence type="ECO:0000313" key="11">
    <source>
        <dbReference type="EMBL" id="AHC15655.1"/>
    </source>
</evidence>
<dbReference type="InterPro" id="IPR029041">
    <property type="entry name" value="FAD-linked_oxidoreductase-like"/>
</dbReference>
<feature type="domain" description="Proline dehydrogenase" evidence="9">
    <location>
        <begin position="108"/>
        <end position="392"/>
    </location>
</feature>
<dbReference type="Gene3D" id="3.40.309.10">
    <property type="entry name" value="Aldehyde Dehydrogenase, Chain A, domain 2"/>
    <property type="match status" value="1"/>
</dbReference>
<dbReference type="STRING" id="1307761.L21SP2_2298"/>
<dbReference type="Pfam" id="PF01619">
    <property type="entry name" value="Pro_dh"/>
    <property type="match status" value="1"/>
</dbReference>
<evidence type="ECO:0000256" key="7">
    <source>
        <dbReference type="SAM" id="MobiDB-lite"/>
    </source>
</evidence>
<dbReference type="EMBL" id="CP006939">
    <property type="protein sequence ID" value="AHC15655.1"/>
    <property type="molecule type" value="Genomic_DNA"/>
</dbReference>
<dbReference type="OrthoDB" id="9762913at2"/>
<keyword evidence="4" id="KW-0520">NAD</keyword>
<dbReference type="InterPro" id="IPR002872">
    <property type="entry name" value="Proline_DH_dom"/>
</dbReference>
<dbReference type="GO" id="GO:0003842">
    <property type="term" value="F:L-glutamate gamma-semialdehyde dehydrogenase activity"/>
    <property type="evidence" value="ECO:0007669"/>
    <property type="project" value="UniProtKB-EC"/>
</dbReference>
<dbReference type="InterPro" id="IPR016162">
    <property type="entry name" value="Ald_DH_N"/>
</dbReference>
<proteinExistence type="predicted"/>
<evidence type="ECO:0000256" key="3">
    <source>
        <dbReference type="ARBA" id="ARBA00023002"/>
    </source>
</evidence>
<evidence type="ECO:0000256" key="4">
    <source>
        <dbReference type="ARBA" id="ARBA00023027"/>
    </source>
</evidence>
<dbReference type="InterPro" id="IPR041514">
    <property type="entry name" value="PutA_N"/>
</dbReference>
<dbReference type="PATRIC" id="fig|1307761.3.peg.2289"/>
<organism evidence="11 12">
    <name type="scientific">Salinispira pacifica</name>
    <dbReference type="NCBI Taxonomy" id="1307761"/>
    <lineage>
        <taxon>Bacteria</taxon>
        <taxon>Pseudomonadati</taxon>
        <taxon>Spirochaetota</taxon>
        <taxon>Spirochaetia</taxon>
        <taxon>Spirochaetales</taxon>
        <taxon>Spirochaetaceae</taxon>
        <taxon>Salinispira</taxon>
    </lineage>
</organism>
<dbReference type="InterPro" id="IPR016163">
    <property type="entry name" value="Ald_DH_C"/>
</dbReference>
<dbReference type="GO" id="GO:0003700">
    <property type="term" value="F:DNA-binding transcription factor activity"/>
    <property type="evidence" value="ECO:0007669"/>
    <property type="project" value="InterPro"/>
</dbReference>
<dbReference type="HOGENOM" id="CLU_005682_2_0_12"/>
<dbReference type="Pfam" id="PF18083">
    <property type="entry name" value="PutA_N"/>
    <property type="match status" value="1"/>
</dbReference>
<gene>
    <name evidence="11" type="ORF">L21SP2_2298</name>
</gene>
<evidence type="ECO:0000259" key="9">
    <source>
        <dbReference type="Pfam" id="PF01619"/>
    </source>
</evidence>
<feature type="compositionally biased region" description="Low complexity" evidence="7">
    <location>
        <begin position="407"/>
        <end position="417"/>
    </location>
</feature>
<dbReference type="SUPFAM" id="SSF51730">
    <property type="entry name" value="FAD-linked oxidoreductase"/>
    <property type="match status" value="1"/>
</dbReference>
<feature type="domain" description="Aldehyde dehydrogenase" evidence="8">
    <location>
        <begin position="470"/>
        <end position="894"/>
    </location>
</feature>
<dbReference type="PIRSF" id="PIRSF000197">
    <property type="entry name" value="Bifunct_PutA"/>
    <property type="match status" value="1"/>
</dbReference>
<dbReference type="FunFam" id="3.40.309.10:FF:000005">
    <property type="entry name" value="1-pyrroline-5-carboxylate dehydrogenase 1"/>
    <property type="match status" value="1"/>
</dbReference>
<dbReference type="eggNOG" id="COG1012">
    <property type="taxonomic scope" value="Bacteria"/>
</dbReference>
<dbReference type="InterPro" id="IPR016160">
    <property type="entry name" value="Ald_DH_CS_CYS"/>
</dbReference>
<feature type="domain" description="Proline utilization A N-terminal" evidence="10">
    <location>
        <begin position="9"/>
        <end position="83"/>
    </location>
</feature>
<evidence type="ECO:0000256" key="5">
    <source>
        <dbReference type="ARBA" id="ARBA00048142"/>
    </source>
</evidence>
<evidence type="ECO:0000256" key="2">
    <source>
        <dbReference type="ARBA" id="ARBA00012884"/>
    </source>
</evidence>
<evidence type="ECO:0000256" key="1">
    <source>
        <dbReference type="ARBA" id="ARBA00004786"/>
    </source>
</evidence>
<dbReference type="GO" id="GO:0004657">
    <property type="term" value="F:proline dehydrogenase activity"/>
    <property type="evidence" value="ECO:0007669"/>
    <property type="project" value="InterPro"/>
</dbReference>
<dbReference type="PANTHER" id="PTHR42862">
    <property type="entry name" value="DELTA-1-PYRROLINE-5-CARBOXYLATE DEHYDROGENASE 1, ISOFORM A-RELATED"/>
    <property type="match status" value="1"/>
</dbReference>
<dbReference type="KEGG" id="slr:L21SP2_2298"/>
<feature type="active site" evidence="6">
    <location>
        <position position="717"/>
    </location>
</feature>
<dbReference type="InterPro" id="IPR015590">
    <property type="entry name" value="Aldehyde_DH_dom"/>
</dbReference>
<evidence type="ECO:0000313" key="12">
    <source>
        <dbReference type="Proteomes" id="UP000018680"/>
    </source>
</evidence>
<dbReference type="GO" id="GO:0010133">
    <property type="term" value="P:L-proline catabolic process to L-glutamate"/>
    <property type="evidence" value="ECO:0007669"/>
    <property type="project" value="InterPro"/>
</dbReference>
<evidence type="ECO:0000259" key="8">
    <source>
        <dbReference type="Pfam" id="PF00171"/>
    </source>
</evidence>
<dbReference type="Pfam" id="PF00171">
    <property type="entry name" value="Aldedh"/>
    <property type="match status" value="1"/>
</dbReference>
<dbReference type="AlphaFoldDB" id="V5WJ50"/>
<dbReference type="InterPro" id="IPR016161">
    <property type="entry name" value="Ald_DH/histidinol_DH"/>
</dbReference>
<comment type="pathway">
    <text evidence="1">Amino-acid degradation; L-proline degradation into L-glutamate; L-glutamate from L-proline: step 2/2.</text>
</comment>
<keyword evidence="12" id="KW-1185">Reference proteome</keyword>
<reference evidence="11 12" key="1">
    <citation type="journal article" date="2015" name="Stand. Genomic Sci.">
        <title>Complete genome sequence and description of Salinispira pacifica gen. nov., sp. nov., a novel spirochaete isolated form a hypersaline microbial mat.</title>
        <authorList>
            <person name="Ben Hania W."/>
            <person name="Joseph M."/>
            <person name="Schumann P."/>
            <person name="Bunk B."/>
            <person name="Fiebig A."/>
            <person name="Sproer C."/>
            <person name="Klenk H.P."/>
            <person name="Fardeau M.L."/>
            <person name="Spring S."/>
        </authorList>
    </citation>
    <scope>NUCLEOTIDE SEQUENCE [LARGE SCALE GENOMIC DNA]</scope>
    <source>
        <strain evidence="11 12">L21-RPul-D2</strain>
    </source>
</reference>
<dbReference type="PROSITE" id="PS00070">
    <property type="entry name" value="ALDEHYDE_DEHYDR_CYS"/>
    <property type="match status" value="1"/>
</dbReference>
<sequence>MAKPVNFREQLYTQTMSRKDPLFDSGTPGGRVLLHAAADHQFMAALLYLIDVYPVLNGERQVEEYRDDYFAATYAPPWFMELDGSGLSELLEDLFASFVCGRDLTQALAAVSSMAERGFLYTLDTLGEATLSEEEAEIYLAKQLEAVEVLSGAGLPVHITVKPTSLYSQIGPLNYERSVDVLVSRLKRILTAVKDADGFLHVDMEQRVYKNITLSAFKRLVSESSYHQLGIAVQSYLKETGADLRDLTAFARRGNYRFTVRLVKGAYYEYERIFAQENGWPSPVFEEKYMTDAAYEENLALLFENSDLIRVAAATHNMRTAAETRRLAEEAGLSSHEYEIQMLNGMASGMAEALTALGQTVRLYAPYGPMVPGMAYLVRRLVENTARDGMVRLQFIQAASREDIFASPTVTSSPAPSRADGEHFSNHPPGDFSLEAVRRSFSHALDTAPTVITGVKKRISNISTNEISTRLNEAVNAIQNAAAAWKAASNAPRRAEILRRSAGIMSRRIYELAAVQVLEVGKQWDQAYNDVCEAIDFLNYYAAESEKLFSPRSLSNIAGERNSLSYRPRGIAGVIAPWNFPLAISTGMTSAALVTGNGVLYKPAEESAVTGRLMYEIFMEAGVPAEILHFFPGEGEVVGAALVSHPRINCIAFTGSKEVGLGIIETLSRQQQGSAYVRSSVTEMGGKNGIIIDSDADLDVAVEAVLYSAFGFQGQKCSAASRAIVHESLYNEFLNRLTAAADSLIMGDAVDPGTFLGPAVSPEAERKIADYIAIGREEGREMLVKDNLAIFADIRPEHRLAQEEVFGPVLAVMKTESIRQGIEMANAVDFGLTGGIVSRNRGHIDLVREHLEAGNIYINRSITGALVGRQPFGGFKLSGQGTKAGGSQYLLNFVHPVAVSENMLRRGFSPDFTG</sequence>
<dbReference type="EC" id="1.2.1.88" evidence="2"/>
<dbReference type="SUPFAM" id="SSF53720">
    <property type="entry name" value="ALDH-like"/>
    <property type="match status" value="1"/>
</dbReference>
<dbReference type="RefSeq" id="WP_024268559.1">
    <property type="nucleotide sequence ID" value="NC_023035.1"/>
</dbReference>
<protein>
    <recommendedName>
        <fullName evidence="2">L-glutamate gamma-semialdehyde dehydrogenase</fullName>
        <ecNumber evidence="2">1.2.1.88</ecNumber>
    </recommendedName>
</protein>
<dbReference type="InterPro" id="IPR050485">
    <property type="entry name" value="Proline_metab_enzyme"/>
</dbReference>
<dbReference type="GO" id="GO:0009898">
    <property type="term" value="C:cytoplasmic side of plasma membrane"/>
    <property type="evidence" value="ECO:0007669"/>
    <property type="project" value="TreeGrafter"/>
</dbReference>
<keyword evidence="3 11" id="KW-0560">Oxidoreductase</keyword>
<accession>V5WJ50</accession>
<evidence type="ECO:0000256" key="6">
    <source>
        <dbReference type="PIRSR" id="PIRSR000197-1"/>
    </source>
</evidence>
<dbReference type="eggNOG" id="COG0506">
    <property type="taxonomic scope" value="Bacteria"/>
</dbReference>
<name>V5WJ50_9SPIO</name>
<dbReference type="InterPro" id="IPR025703">
    <property type="entry name" value="Bifunct_PutA"/>
</dbReference>
<feature type="active site" evidence="6">
    <location>
        <position position="683"/>
    </location>
</feature>
<dbReference type="Gene3D" id="3.20.20.220">
    <property type="match status" value="1"/>
</dbReference>